<feature type="domain" description="Transcription regulator PadR N-terminal" evidence="1">
    <location>
        <begin position="19"/>
        <end position="65"/>
    </location>
</feature>
<dbReference type="InterPro" id="IPR036390">
    <property type="entry name" value="WH_DNA-bd_sf"/>
</dbReference>
<dbReference type="AlphaFoldDB" id="X1JG37"/>
<proteinExistence type="predicted"/>
<comment type="caution">
    <text evidence="2">The sequence shown here is derived from an EMBL/GenBank/DDBJ whole genome shotgun (WGS) entry which is preliminary data.</text>
</comment>
<gene>
    <name evidence="2" type="ORF">S03H2_45155</name>
</gene>
<dbReference type="InterPro" id="IPR005149">
    <property type="entry name" value="Tscrpt_reg_PadR_N"/>
</dbReference>
<evidence type="ECO:0000259" key="1">
    <source>
        <dbReference type="Pfam" id="PF03551"/>
    </source>
</evidence>
<reference evidence="2" key="1">
    <citation type="journal article" date="2014" name="Front. Microbiol.">
        <title>High frequency of phylogenetically diverse reductive dehalogenase-homologous genes in deep subseafloor sedimentary metagenomes.</title>
        <authorList>
            <person name="Kawai M."/>
            <person name="Futagami T."/>
            <person name="Toyoda A."/>
            <person name="Takaki Y."/>
            <person name="Nishi S."/>
            <person name="Hori S."/>
            <person name="Arai W."/>
            <person name="Tsubouchi T."/>
            <person name="Morono Y."/>
            <person name="Uchiyama I."/>
            <person name="Ito T."/>
            <person name="Fujiyama A."/>
            <person name="Inagaki F."/>
            <person name="Takami H."/>
        </authorList>
    </citation>
    <scope>NUCLEOTIDE SEQUENCE</scope>
    <source>
        <strain evidence="2">Expedition CK06-06</strain>
    </source>
</reference>
<sequence length="68" mass="7411">MSMAAWVSQLRKGLVEFCILLVIGSEESYGYRLVQRLRGAPNLSFTEGTVYPALARLIEEGLIHAAGG</sequence>
<dbReference type="SUPFAM" id="SSF46785">
    <property type="entry name" value="Winged helix' DNA-binding domain"/>
    <property type="match status" value="1"/>
</dbReference>
<dbReference type="Pfam" id="PF03551">
    <property type="entry name" value="PadR"/>
    <property type="match status" value="1"/>
</dbReference>
<organism evidence="2">
    <name type="scientific">marine sediment metagenome</name>
    <dbReference type="NCBI Taxonomy" id="412755"/>
    <lineage>
        <taxon>unclassified sequences</taxon>
        <taxon>metagenomes</taxon>
        <taxon>ecological metagenomes</taxon>
    </lineage>
</organism>
<dbReference type="EMBL" id="BARU01028270">
    <property type="protein sequence ID" value="GAH68728.1"/>
    <property type="molecule type" value="Genomic_DNA"/>
</dbReference>
<accession>X1JG37</accession>
<protein>
    <recommendedName>
        <fullName evidence="1">Transcription regulator PadR N-terminal domain-containing protein</fullName>
    </recommendedName>
</protein>
<name>X1JG37_9ZZZZ</name>
<evidence type="ECO:0000313" key="2">
    <source>
        <dbReference type="EMBL" id="GAH68728.1"/>
    </source>
</evidence>
<dbReference type="InterPro" id="IPR036388">
    <property type="entry name" value="WH-like_DNA-bd_sf"/>
</dbReference>
<dbReference type="Gene3D" id="1.10.10.10">
    <property type="entry name" value="Winged helix-like DNA-binding domain superfamily/Winged helix DNA-binding domain"/>
    <property type="match status" value="1"/>
</dbReference>